<evidence type="ECO:0000256" key="1">
    <source>
        <dbReference type="ARBA" id="ARBA00009928"/>
    </source>
</evidence>
<evidence type="ECO:0000256" key="3">
    <source>
        <dbReference type="ARBA" id="ARBA00022784"/>
    </source>
</evidence>
<gene>
    <name evidence="13" type="ORF">FCM35_KLT07548</name>
</gene>
<feature type="binding site" evidence="7">
    <location>
        <position position="341"/>
    </location>
    <ligand>
        <name>Cu cation</name>
        <dbReference type="ChEBI" id="CHEBI:23378"/>
        <label>B</label>
    </ligand>
</feature>
<evidence type="ECO:0000313" key="14">
    <source>
        <dbReference type="Proteomes" id="UP000623129"/>
    </source>
</evidence>
<evidence type="ECO:0000259" key="12">
    <source>
        <dbReference type="PROSITE" id="PS00498"/>
    </source>
</evidence>
<protein>
    <submittedName>
        <fullName evidence="13">Polyphenol oxidase</fullName>
    </submittedName>
</protein>
<dbReference type="AlphaFoldDB" id="A0A833QIW2"/>
<feature type="domain" description="Tyrosinase copper-binding" evidence="12">
    <location>
        <begin position="364"/>
        <end position="375"/>
    </location>
</feature>
<dbReference type="Proteomes" id="UP000623129">
    <property type="component" value="Unassembled WGS sequence"/>
</dbReference>
<evidence type="ECO:0000256" key="6">
    <source>
        <dbReference type="ARBA" id="ARBA00023157"/>
    </source>
</evidence>
<dbReference type="PROSITE" id="PS00497">
    <property type="entry name" value="TYROSINASE_1"/>
    <property type="match status" value="1"/>
</dbReference>
<comment type="cofactor">
    <cofactor evidence="7">
        <name>Cu(2+)</name>
        <dbReference type="ChEBI" id="CHEBI:29036"/>
    </cofactor>
    <text evidence="7">Binds 2 copper ions per subunit.</text>
</comment>
<sequence length="595" mass="66516">MASLSQLITKPPCPAKRTSSASPSCPFLPAQARAPLSTRTHKRNPAISCSANNPNNKNDSDSALNRRDVLIGLGGLYGATAAVNTNNVAKAEPIATPQVEKCGAAKLPDGAVPTTCCPPASAKAAKIFTPPGLDTPLRVRPAAHLVDQAYIDKFSEALRKMKALPASDPRSFRQQAMIHCAYCDGAYEHAGLPNIELQVHESWLFFPFHRCYLYFFERILGSLINDPTFAMPYWNWDSAAGMKMPPMYTNPRWPMFNVFRNPDHMPPKMVDLDFGDKDEHNSSHDNFSESAMVEHNLAIMYRQMRTNSSTPEMFFGKAYKAGDKPNPGGGSIESTPHNTVHDWVGDPLQPNHEDMGNLYSAGRDPLFYAHHSNIDRMWNIWKTLGRRNVDICDPDWLNASFHLYDENAELVQITVADCLDSERLMRYKYQDVPIEWLDKKPQVTVTPKTRSLESRPILKEAQFPLVLDAPVRATVRRPKTNRSDLEKKLTEEVLKISGIKFDRDIRAKFDVFVNANNHETVAPAGREFIGSFTHVPHKHKHDKMGMGIETSIQFGLTEVIDDLGINGNETMEVTLVPRHGQGKVTVSGIKVDLTS</sequence>
<keyword evidence="2 7" id="KW-0479">Metal-binding</keyword>
<dbReference type="GO" id="GO:0046872">
    <property type="term" value="F:metal ion binding"/>
    <property type="evidence" value="ECO:0007669"/>
    <property type="project" value="UniProtKB-KW"/>
</dbReference>
<feature type="binding site" evidence="7">
    <location>
        <position position="337"/>
    </location>
    <ligand>
        <name>Cu cation</name>
        <dbReference type="ChEBI" id="CHEBI:23378"/>
        <label>B</label>
    </ligand>
</feature>
<evidence type="ECO:0000256" key="10">
    <source>
        <dbReference type="SAM" id="MobiDB-lite"/>
    </source>
</evidence>
<dbReference type="PANTHER" id="PTHR11474:SF108">
    <property type="entry name" value="TYROSINASE COPPER-BINDING DOMAIN-CONTAINING PROTEIN"/>
    <property type="match status" value="1"/>
</dbReference>
<dbReference type="GO" id="GO:0046148">
    <property type="term" value="P:pigment biosynthetic process"/>
    <property type="evidence" value="ECO:0007669"/>
    <property type="project" value="InterPro"/>
</dbReference>
<feature type="domain" description="Tyrosinase copper-binding" evidence="11">
    <location>
        <begin position="200"/>
        <end position="217"/>
    </location>
</feature>
<evidence type="ECO:0000256" key="9">
    <source>
        <dbReference type="PIRSR" id="PIRSR000290-3"/>
    </source>
</evidence>
<feature type="disulfide bond" evidence="8">
    <location>
        <begin position="102"/>
        <end position="117"/>
    </location>
</feature>
<feature type="binding site" evidence="7">
    <location>
        <position position="179"/>
    </location>
    <ligand>
        <name>Cu cation</name>
        <dbReference type="ChEBI" id="CHEBI:23378"/>
        <label>A</label>
    </ligand>
</feature>
<dbReference type="InterPro" id="IPR002227">
    <property type="entry name" value="Tyrosinase_Cu-bd"/>
</dbReference>
<dbReference type="PRINTS" id="PR00092">
    <property type="entry name" value="TYROSINASE"/>
</dbReference>
<keyword evidence="14" id="KW-1185">Reference proteome</keyword>
<keyword evidence="6 8" id="KW-1015">Disulfide bond</keyword>
<proteinExistence type="inferred from homology"/>
<reference evidence="13" key="1">
    <citation type="submission" date="2020-01" db="EMBL/GenBank/DDBJ databases">
        <title>Genome sequence of Kobresia littledalei, the first chromosome-level genome in the family Cyperaceae.</title>
        <authorList>
            <person name="Qu G."/>
        </authorList>
    </citation>
    <scope>NUCLEOTIDE SEQUENCE</scope>
    <source>
        <strain evidence="13">C.B.Clarke</strain>
        <tissue evidence="13">Leaf</tissue>
    </source>
</reference>
<dbReference type="InterPro" id="IPR016213">
    <property type="entry name" value="Polyphenol_oxidase"/>
</dbReference>
<feature type="cross-link" description="2'-(S-cysteinyl)-histidine (Cys-His)" evidence="9">
    <location>
        <begin position="183"/>
        <end position="200"/>
    </location>
</feature>
<feature type="binding site" evidence="7">
    <location>
        <position position="209"/>
    </location>
    <ligand>
        <name>Cu cation</name>
        <dbReference type="ChEBI" id="CHEBI:23378"/>
        <label>A</label>
    </ligand>
</feature>
<dbReference type="PROSITE" id="PS00498">
    <property type="entry name" value="TYROSINASE_2"/>
    <property type="match status" value="1"/>
</dbReference>
<dbReference type="Pfam" id="PF12142">
    <property type="entry name" value="PPO1_DWL"/>
    <property type="match status" value="1"/>
</dbReference>
<dbReference type="InterPro" id="IPR022740">
    <property type="entry name" value="Polyphenol_oxidase_C"/>
</dbReference>
<name>A0A833QIW2_9POAL</name>
<dbReference type="InterPro" id="IPR022739">
    <property type="entry name" value="Polyphenol_oxidase_cen"/>
</dbReference>
<dbReference type="OrthoDB" id="6132182at2759"/>
<keyword evidence="4" id="KW-0560">Oxidoreductase</keyword>
<evidence type="ECO:0000256" key="2">
    <source>
        <dbReference type="ARBA" id="ARBA00022723"/>
    </source>
</evidence>
<dbReference type="GO" id="GO:0004097">
    <property type="term" value="F:catechol oxidase activity"/>
    <property type="evidence" value="ECO:0007669"/>
    <property type="project" value="InterPro"/>
</dbReference>
<dbReference type="Pfam" id="PF12143">
    <property type="entry name" value="PPO1_KFDV"/>
    <property type="match status" value="1"/>
</dbReference>
<dbReference type="InterPro" id="IPR008922">
    <property type="entry name" value="Di-copper_centre_dom_sf"/>
</dbReference>
<dbReference type="EMBL" id="SWLB01000017">
    <property type="protein sequence ID" value="KAF3327430.1"/>
    <property type="molecule type" value="Genomic_DNA"/>
</dbReference>
<keyword evidence="5 7" id="KW-0186">Copper</keyword>
<dbReference type="PANTHER" id="PTHR11474">
    <property type="entry name" value="TYROSINASE FAMILY MEMBER"/>
    <property type="match status" value="1"/>
</dbReference>
<dbReference type="InterPro" id="IPR050316">
    <property type="entry name" value="Tyrosinase/Hemocyanin"/>
</dbReference>
<dbReference type="PIRSF" id="PIRSF000290">
    <property type="entry name" value="PPO_plant"/>
    <property type="match status" value="1"/>
</dbReference>
<keyword evidence="3" id="KW-0883">Thioether bond</keyword>
<evidence type="ECO:0000256" key="4">
    <source>
        <dbReference type="ARBA" id="ARBA00023002"/>
    </source>
</evidence>
<feature type="binding site" evidence="7">
    <location>
        <position position="200"/>
    </location>
    <ligand>
        <name>Cu cation</name>
        <dbReference type="ChEBI" id="CHEBI:23378"/>
        <label>A</label>
    </ligand>
</feature>
<comment type="similarity">
    <text evidence="1">Belongs to the tyrosinase family.</text>
</comment>
<comment type="caution">
    <text evidence="13">The sequence shown here is derived from an EMBL/GenBank/DDBJ whole genome shotgun (WGS) entry which is preliminary data.</text>
</comment>
<feature type="region of interest" description="Disordered" evidence="10">
    <location>
        <begin position="1"/>
        <end position="63"/>
    </location>
</feature>
<evidence type="ECO:0000256" key="5">
    <source>
        <dbReference type="ARBA" id="ARBA00023008"/>
    </source>
</evidence>
<feature type="disulfide bond" evidence="8">
    <location>
        <begin position="116"/>
        <end position="180"/>
    </location>
</feature>
<evidence type="ECO:0000313" key="13">
    <source>
        <dbReference type="EMBL" id="KAF3327430.1"/>
    </source>
</evidence>
<organism evidence="13 14">
    <name type="scientific">Carex littledalei</name>
    <dbReference type="NCBI Taxonomy" id="544730"/>
    <lineage>
        <taxon>Eukaryota</taxon>
        <taxon>Viridiplantae</taxon>
        <taxon>Streptophyta</taxon>
        <taxon>Embryophyta</taxon>
        <taxon>Tracheophyta</taxon>
        <taxon>Spermatophyta</taxon>
        <taxon>Magnoliopsida</taxon>
        <taxon>Liliopsida</taxon>
        <taxon>Poales</taxon>
        <taxon>Cyperaceae</taxon>
        <taxon>Cyperoideae</taxon>
        <taxon>Cariceae</taxon>
        <taxon>Carex</taxon>
        <taxon>Carex subgen. Euthyceras</taxon>
    </lineage>
</organism>
<feature type="binding site" evidence="7">
    <location>
        <position position="371"/>
    </location>
    <ligand>
        <name>Cu cation</name>
        <dbReference type="ChEBI" id="CHEBI:23378"/>
        <label>B</label>
    </ligand>
</feature>
<dbReference type="Gene3D" id="1.10.1280.10">
    <property type="entry name" value="Di-copper center containing domain from catechol oxidase"/>
    <property type="match status" value="1"/>
</dbReference>
<dbReference type="SUPFAM" id="SSF48056">
    <property type="entry name" value="Di-copper centre-containing domain"/>
    <property type="match status" value="1"/>
</dbReference>
<dbReference type="Pfam" id="PF00264">
    <property type="entry name" value="Tyrosinase"/>
    <property type="match status" value="1"/>
</dbReference>
<accession>A0A833QIW2</accession>
<evidence type="ECO:0000256" key="7">
    <source>
        <dbReference type="PIRSR" id="PIRSR000290-1"/>
    </source>
</evidence>
<evidence type="ECO:0000259" key="11">
    <source>
        <dbReference type="PROSITE" id="PS00497"/>
    </source>
</evidence>
<evidence type="ECO:0000256" key="8">
    <source>
        <dbReference type="PIRSR" id="PIRSR000290-2"/>
    </source>
</evidence>
<feature type="compositionally biased region" description="Polar residues" evidence="10">
    <location>
        <begin position="47"/>
        <end position="57"/>
    </location>
</feature>